<evidence type="ECO:0000313" key="2">
    <source>
        <dbReference type="Proteomes" id="UP001345963"/>
    </source>
</evidence>
<proteinExistence type="predicted"/>
<dbReference type="EMBL" id="JAHUTI010052295">
    <property type="protein sequence ID" value="MED6249487.1"/>
    <property type="molecule type" value="Genomic_DNA"/>
</dbReference>
<gene>
    <name evidence="1" type="ORF">ATANTOWER_015034</name>
</gene>
<keyword evidence="2" id="KW-1185">Reference proteome</keyword>
<sequence>MMLSGVVVWLKDEVTSAQAAVNEDVIVQSLIMGRRDDEDAAHVNEWSVISICERKQQKCSFILIHAAAAGCMFHALFMTELHLEKKHLTLFLKSDTNTFIKLLPLGCKNLWGLFK</sequence>
<organism evidence="1 2">
    <name type="scientific">Ataeniobius toweri</name>
    <dbReference type="NCBI Taxonomy" id="208326"/>
    <lineage>
        <taxon>Eukaryota</taxon>
        <taxon>Metazoa</taxon>
        <taxon>Chordata</taxon>
        <taxon>Craniata</taxon>
        <taxon>Vertebrata</taxon>
        <taxon>Euteleostomi</taxon>
        <taxon>Actinopterygii</taxon>
        <taxon>Neopterygii</taxon>
        <taxon>Teleostei</taxon>
        <taxon>Neoteleostei</taxon>
        <taxon>Acanthomorphata</taxon>
        <taxon>Ovalentaria</taxon>
        <taxon>Atherinomorphae</taxon>
        <taxon>Cyprinodontiformes</taxon>
        <taxon>Goodeidae</taxon>
        <taxon>Ataeniobius</taxon>
    </lineage>
</organism>
<protein>
    <submittedName>
        <fullName evidence="1">Uncharacterized protein</fullName>
    </submittedName>
</protein>
<reference evidence="1 2" key="1">
    <citation type="submission" date="2021-07" db="EMBL/GenBank/DDBJ databases">
        <authorList>
            <person name="Palmer J.M."/>
        </authorList>
    </citation>
    <scope>NUCLEOTIDE SEQUENCE [LARGE SCALE GENOMIC DNA]</scope>
    <source>
        <strain evidence="1 2">AT_MEX2019</strain>
        <tissue evidence="1">Muscle</tissue>
    </source>
</reference>
<dbReference type="Proteomes" id="UP001345963">
    <property type="component" value="Unassembled WGS sequence"/>
</dbReference>
<comment type="caution">
    <text evidence="1">The sequence shown here is derived from an EMBL/GenBank/DDBJ whole genome shotgun (WGS) entry which is preliminary data.</text>
</comment>
<name>A0ABU7BG34_9TELE</name>
<accession>A0ABU7BG34</accession>
<evidence type="ECO:0000313" key="1">
    <source>
        <dbReference type="EMBL" id="MED6249487.1"/>
    </source>
</evidence>